<accession>A0AAE7AGT0</accession>
<sequence>MFALLRDRLVDLDELLKSDVSPQEAWAQIDQERIMRREIARELQHAANGIYKVDQESVTADEKETDIRLRSTASEYETVIELKLGDNRSARDLRDTIESQLVKKYLSLETRRSGALLITLSKVRDWDHPDSGERIGLEELKELLDDEARRVEREMGGAVSLTIHVLDLRPRLLTEKQSRSGVMKKRVNPA</sequence>
<dbReference type="AlphaFoldDB" id="A0AAE7AGT0"/>
<dbReference type="EMBL" id="CP038444">
    <property type="protein sequence ID" value="QJT30321.1"/>
    <property type="molecule type" value="Genomic_DNA"/>
</dbReference>
<protein>
    <submittedName>
        <fullName evidence="1">Uncharacterized protein</fullName>
    </submittedName>
</protein>
<evidence type="ECO:0000313" key="1">
    <source>
        <dbReference type="EMBL" id="QJT30321.1"/>
    </source>
</evidence>
<keyword evidence="4" id="KW-1185">Reference proteome</keyword>
<evidence type="ECO:0000313" key="3">
    <source>
        <dbReference type="Proteomes" id="UP000502006"/>
    </source>
</evidence>
<name>A0AAE7AGT0_AERME</name>
<evidence type="ECO:0000313" key="4">
    <source>
        <dbReference type="Proteomes" id="UP000502657"/>
    </source>
</evidence>
<dbReference type="RefSeq" id="WP_042650435.1">
    <property type="nucleotide sequence ID" value="NZ_CAWMGL010000209.1"/>
</dbReference>
<organism evidence="1 3">
    <name type="scientific">Aeromonas media</name>
    <dbReference type="NCBI Taxonomy" id="651"/>
    <lineage>
        <taxon>Bacteria</taxon>
        <taxon>Pseudomonadati</taxon>
        <taxon>Pseudomonadota</taxon>
        <taxon>Gammaproteobacteria</taxon>
        <taxon>Aeromonadales</taxon>
        <taxon>Aeromonadaceae</taxon>
        <taxon>Aeromonas</taxon>
    </lineage>
</organism>
<dbReference type="EMBL" id="CP038448">
    <property type="protein sequence ID" value="QJT40663.1"/>
    <property type="molecule type" value="Genomic_DNA"/>
</dbReference>
<gene>
    <name evidence="1" type="ORF">E4186_09055</name>
    <name evidence="2" type="ORF">E4188_20670</name>
</gene>
<reference evidence="3 4" key="1">
    <citation type="submission" date="2019-03" db="EMBL/GenBank/DDBJ databases">
        <title>Novel transposon Tn6433 accelerates the dissemination of tet(E) in Aeromonas from aerobic biofilm under oxytetracycline stress.</title>
        <authorList>
            <person name="Shi Y."/>
            <person name="Tian Z."/>
            <person name="Zhang Y."/>
            <person name="Zhang H."/>
            <person name="Yang M."/>
        </authorList>
    </citation>
    <scope>NUCLEOTIDE SEQUENCE [LARGE SCALE GENOMIC DNA]</scope>
    <source>
        <strain evidence="2 4">R50-22</strain>
        <strain evidence="1 3">T5-8</strain>
    </source>
</reference>
<dbReference type="Proteomes" id="UP000502006">
    <property type="component" value="Chromosome"/>
</dbReference>
<proteinExistence type="predicted"/>
<evidence type="ECO:0000313" key="2">
    <source>
        <dbReference type="EMBL" id="QJT40663.1"/>
    </source>
</evidence>
<dbReference type="Proteomes" id="UP000502657">
    <property type="component" value="Chromosome"/>
</dbReference>